<organism evidence="3 4">
    <name type="scientific">Archangium gephyra</name>
    <dbReference type="NCBI Taxonomy" id="48"/>
    <lineage>
        <taxon>Bacteria</taxon>
        <taxon>Pseudomonadati</taxon>
        <taxon>Myxococcota</taxon>
        <taxon>Myxococcia</taxon>
        <taxon>Myxococcales</taxon>
        <taxon>Cystobacterineae</taxon>
        <taxon>Archangiaceae</taxon>
        <taxon>Archangium</taxon>
    </lineage>
</organism>
<feature type="domain" description="Cytochrome c-552/4" evidence="2">
    <location>
        <begin position="363"/>
        <end position="431"/>
    </location>
</feature>
<dbReference type="PANTHER" id="PTHR35038:SF8">
    <property type="entry name" value="C-TYPE POLYHEME CYTOCHROME OMCC"/>
    <property type="match status" value="1"/>
</dbReference>
<dbReference type="InterPro" id="IPR023155">
    <property type="entry name" value="Cyt_c-552/4"/>
</dbReference>
<dbReference type="EMBL" id="QFQP01000030">
    <property type="protein sequence ID" value="PZR07594.1"/>
    <property type="molecule type" value="Genomic_DNA"/>
</dbReference>
<gene>
    <name evidence="3" type="ORF">DI536_27380</name>
</gene>
<dbReference type="AlphaFoldDB" id="A0A2W5UW68"/>
<dbReference type="Pfam" id="PF13435">
    <property type="entry name" value="Cytochrome_C554"/>
    <property type="match status" value="1"/>
</dbReference>
<accession>A0A2W5UW68</accession>
<comment type="caution">
    <text evidence="3">The sequence shown here is derived from an EMBL/GenBank/DDBJ whole genome shotgun (WGS) entry which is preliminary data.</text>
</comment>
<dbReference type="SUPFAM" id="SSF48695">
    <property type="entry name" value="Multiheme cytochromes"/>
    <property type="match status" value="1"/>
</dbReference>
<dbReference type="PANTHER" id="PTHR35038">
    <property type="entry name" value="DISSIMILATORY SULFITE REDUCTASE SIRA"/>
    <property type="match status" value="1"/>
</dbReference>
<proteinExistence type="predicted"/>
<dbReference type="InterPro" id="IPR036280">
    <property type="entry name" value="Multihaem_cyt_sf"/>
</dbReference>
<evidence type="ECO:0000256" key="1">
    <source>
        <dbReference type="ARBA" id="ARBA00022729"/>
    </source>
</evidence>
<dbReference type="Proteomes" id="UP000249061">
    <property type="component" value="Unassembled WGS sequence"/>
</dbReference>
<dbReference type="Gene3D" id="3.60.21.10">
    <property type="match status" value="1"/>
</dbReference>
<evidence type="ECO:0000313" key="3">
    <source>
        <dbReference type="EMBL" id="PZR07594.1"/>
    </source>
</evidence>
<keyword evidence="1" id="KW-0732">Signal</keyword>
<dbReference type="Gene3D" id="1.10.1130.10">
    <property type="entry name" value="Flavocytochrome C3, Chain A"/>
    <property type="match status" value="1"/>
</dbReference>
<dbReference type="SUPFAM" id="SSF56300">
    <property type="entry name" value="Metallo-dependent phosphatases"/>
    <property type="match status" value="1"/>
</dbReference>
<dbReference type="InterPro" id="IPR051829">
    <property type="entry name" value="Multiheme_Cytochr_ET"/>
</dbReference>
<sequence length="482" mass="51446">MLLAGCSTRDVVRPAPVPTEPKQVTVFFSTELRGYITPCGCSQNMRGGISRAAFPIEEARKEGHPVHVVAGGDGVFGTAVIPPEAVAQQERKAKALAEAWKQMGLDVRTIGPLDDARGVEFRRSLGLPELGFGDVKVMDGIGVVTARDVASANAAAAKAREAGAKFVAVLVPTPFAALLRDAANAKGMELLIATESGGEFAAEDSRFVGGAVKVAQIQSKGRSLLRVDVFLRDDGAVEWLRGGDERDRELAGLDERIELLRAQVNEPMLNEQMRGLRSAKLEEIIQRRATLAATPLPVPDKTNAATARFVPIESTVPKSSTIAAIETAYDADVGRLNLAYAKENGVSCEPATKERPGIVGSATCVACHVEEGKVWQQTKHPQAYKAIEEVGKQFHLDCVSCHVTGWKLPQGVCRIDQTEGRAEVGCESCHGAGSAHVANPKKGTITRVVGASTCTGCHDRENSPHFDFDTYVEKILGPGHGR</sequence>
<evidence type="ECO:0000313" key="4">
    <source>
        <dbReference type="Proteomes" id="UP000249061"/>
    </source>
</evidence>
<protein>
    <submittedName>
        <fullName evidence="3">Cytochrome C</fullName>
    </submittedName>
</protein>
<dbReference type="InterPro" id="IPR029052">
    <property type="entry name" value="Metallo-depent_PP-like"/>
</dbReference>
<name>A0A2W5UW68_9BACT</name>
<reference evidence="3 4" key="1">
    <citation type="submission" date="2017-08" db="EMBL/GenBank/DDBJ databases">
        <title>Infants hospitalized years apart are colonized by the same room-sourced microbial strains.</title>
        <authorList>
            <person name="Brooks B."/>
            <person name="Olm M.R."/>
            <person name="Firek B.A."/>
            <person name="Baker R."/>
            <person name="Thomas B.C."/>
            <person name="Morowitz M.J."/>
            <person name="Banfield J.F."/>
        </authorList>
    </citation>
    <scope>NUCLEOTIDE SEQUENCE [LARGE SCALE GENOMIC DNA]</scope>
    <source>
        <strain evidence="3">S2_003_000_R2_14</strain>
    </source>
</reference>
<evidence type="ECO:0000259" key="2">
    <source>
        <dbReference type="Pfam" id="PF13435"/>
    </source>
</evidence>